<feature type="transmembrane region" description="Helical" evidence="1">
    <location>
        <begin position="251"/>
        <end position="272"/>
    </location>
</feature>
<gene>
    <name evidence="3" type="ORF">CALVIDRAFT_563275</name>
</gene>
<feature type="transmembrane region" description="Helical" evidence="1">
    <location>
        <begin position="111"/>
        <end position="133"/>
    </location>
</feature>
<dbReference type="EMBL" id="KV417281">
    <property type="protein sequence ID" value="KZO97058.1"/>
    <property type="molecule type" value="Genomic_DNA"/>
</dbReference>
<dbReference type="InterPro" id="IPR045340">
    <property type="entry name" value="DUF6533"/>
</dbReference>
<proteinExistence type="predicted"/>
<dbReference type="STRING" id="1330018.A0A167MTX8"/>
<keyword evidence="1" id="KW-1133">Transmembrane helix</keyword>
<feature type="transmembrane region" description="Helical" evidence="1">
    <location>
        <begin position="145"/>
        <end position="169"/>
    </location>
</feature>
<keyword evidence="4" id="KW-1185">Reference proteome</keyword>
<name>A0A167MTX8_CALVF</name>
<keyword evidence="1" id="KW-0812">Transmembrane</keyword>
<protein>
    <recommendedName>
        <fullName evidence="2">DUF6533 domain-containing protein</fullName>
    </recommendedName>
</protein>
<dbReference type="Pfam" id="PF20151">
    <property type="entry name" value="DUF6533"/>
    <property type="match status" value="1"/>
</dbReference>
<evidence type="ECO:0000313" key="4">
    <source>
        <dbReference type="Proteomes" id="UP000076738"/>
    </source>
</evidence>
<feature type="domain" description="DUF6533" evidence="2">
    <location>
        <begin position="23"/>
        <end position="67"/>
    </location>
</feature>
<dbReference type="AlphaFoldDB" id="A0A167MTX8"/>
<sequence>MSTTAPFDPSSATDDTAIRAQQYVALAGFCLMLYDMLITLDIEINLVWPAPRSFVKLLFLWNRYVTPCLYIYVIYTMSGVLNTPTDPNVIVRPAQNLSRVLAHKCHSCFEFILTTLTLEGISVNGVGAVLMLLRVHALYNRSKGILIILVSLLLLELVSSVVVMTYGILTVRDGMSFVEPVHACISTHHLRWLWIVFLFMILFDVVIFFLVVRKTWNYAKTIQAHTAVITALLFDAVGYFIVMMAAEFLNIIAYTTFPSNLFLIGIYLMWCLNTTMISRIYLNLRSAAKPEDWSSLTAFKTTYDPTSYATDDSGWTTYGSE</sequence>
<feature type="transmembrane region" description="Helical" evidence="1">
    <location>
        <begin position="224"/>
        <end position="245"/>
    </location>
</feature>
<evidence type="ECO:0000259" key="2">
    <source>
        <dbReference type="Pfam" id="PF20151"/>
    </source>
</evidence>
<accession>A0A167MTX8</accession>
<feature type="transmembrane region" description="Helical" evidence="1">
    <location>
        <begin position="189"/>
        <end position="212"/>
    </location>
</feature>
<reference evidence="3 4" key="1">
    <citation type="journal article" date="2016" name="Mol. Biol. Evol.">
        <title>Comparative Genomics of Early-Diverging Mushroom-Forming Fungi Provides Insights into the Origins of Lignocellulose Decay Capabilities.</title>
        <authorList>
            <person name="Nagy L.G."/>
            <person name="Riley R."/>
            <person name="Tritt A."/>
            <person name="Adam C."/>
            <person name="Daum C."/>
            <person name="Floudas D."/>
            <person name="Sun H."/>
            <person name="Yadav J.S."/>
            <person name="Pangilinan J."/>
            <person name="Larsson K.H."/>
            <person name="Matsuura K."/>
            <person name="Barry K."/>
            <person name="Labutti K."/>
            <person name="Kuo R."/>
            <person name="Ohm R.A."/>
            <person name="Bhattacharya S.S."/>
            <person name="Shirouzu T."/>
            <person name="Yoshinaga Y."/>
            <person name="Martin F.M."/>
            <person name="Grigoriev I.V."/>
            <person name="Hibbett D.S."/>
        </authorList>
    </citation>
    <scope>NUCLEOTIDE SEQUENCE [LARGE SCALE GENOMIC DNA]</scope>
    <source>
        <strain evidence="3 4">TUFC12733</strain>
    </source>
</reference>
<evidence type="ECO:0000256" key="1">
    <source>
        <dbReference type="SAM" id="Phobius"/>
    </source>
</evidence>
<organism evidence="3 4">
    <name type="scientific">Calocera viscosa (strain TUFC12733)</name>
    <dbReference type="NCBI Taxonomy" id="1330018"/>
    <lineage>
        <taxon>Eukaryota</taxon>
        <taxon>Fungi</taxon>
        <taxon>Dikarya</taxon>
        <taxon>Basidiomycota</taxon>
        <taxon>Agaricomycotina</taxon>
        <taxon>Dacrymycetes</taxon>
        <taxon>Dacrymycetales</taxon>
        <taxon>Dacrymycetaceae</taxon>
        <taxon>Calocera</taxon>
    </lineage>
</organism>
<dbReference type="OrthoDB" id="3251775at2759"/>
<feature type="transmembrane region" description="Helical" evidence="1">
    <location>
        <begin position="20"/>
        <end position="42"/>
    </location>
</feature>
<keyword evidence="1" id="KW-0472">Membrane</keyword>
<feature type="transmembrane region" description="Helical" evidence="1">
    <location>
        <begin position="54"/>
        <end position="75"/>
    </location>
</feature>
<dbReference type="Proteomes" id="UP000076738">
    <property type="component" value="Unassembled WGS sequence"/>
</dbReference>
<evidence type="ECO:0000313" key="3">
    <source>
        <dbReference type="EMBL" id="KZO97058.1"/>
    </source>
</evidence>